<dbReference type="Pfam" id="PF07690">
    <property type="entry name" value="MFS_1"/>
    <property type="match status" value="1"/>
</dbReference>
<dbReference type="EMBL" id="NKHZ01000015">
    <property type="protein sequence ID" value="PNS20993.1"/>
    <property type="molecule type" value="Genomic_DNA"/>
</dbReference>
<keyword evidence="2 6" id="KW-0812">Transmembrane</keyword>
<dbReference type="PANTHER" id="PTHR21576">
    <property type="entry name" value="UNCHARACTERIZED NODULIN-LIKE PROTEIN"/>
    <property type="match status" value="1"/>
</dbReference>
<feature type="transmembrane region" description="Helical" evidence="6">
    <location>
        <begin position="441"/>
        <end position="461"/>
    </location>
</feature>
<feature type="transmembrane region" description="Helical" evidence="6">
    <location>
        <begin position="50"/>
        <end position="70"/>
    </location>
</feature>
<proteinExistence type="predicted"/>
<dbReference type="GO" id="GO:0000329">
    <property type="term" value="C:fungal-type vacuole membrane"/>
    <property type="evidence" value="ECO:0007669"/>
    <property type="project" value="TreeGrafter"/>
</dbReference>
<dbReference type="STRING" id="2082308.A0A2K1R1D4"/>
<dbReference type="InParanoid" id="A0A2K1R1D4"/>
<dbReference type="Gene3D" id="1.20.1250.20">
    <property type="entry name" value="MFS general substrate transporter like domains"/>
    <property type="match status" value="2"/>
</dbReference>
<comment type="caution">
    <text evidence="7">The sequence shown here is derived from an EMBL/GenBank/DDBJ whole genome shotgun (WGS) entry which is preliminary data.</text>
</comment>
<feature type="transmembrane region" description="Helical" evidence="6">
    <location>
        <begin position="172"/>
        <end position="191"/>
    </location>
</feature>
<comment type="subcellular location">
    <subcellularLocation>
        <location evidence="1">Membrane</location>
        <topology evidence="1">Multi-pass membrane protein</topology>
    </subcellularLocation>
</comment>
<feature type="transmembrane region" description="Helical" evidence="6">
    <location>
        <begin position="408"/>
        <end position="429"/>
    </location>
</feature>
<gene>
    <name evidence="7" type="ORF">CAC42_3330</name>
</gene>
<dbReference type="GO" id="GO:0022857">
    <property type="term" value="F:transmembrane transporter activity"/>
    <property type="evidence" value="ECO:0007669"/>
    <property type="project" value="InterPro"/>
</dbReference>
<accession>A0A2K1R1D4</accession>
<organism evidence="7 8">
    <name type="scientific">Sphaceloma murrayae</name>
    <dbReference type="NCBI Taxonomy" id="2082308"/>
    <lineage>
        <taxon>Eukaryota</taxon>
        <taxon>Fungi</taxon>
        <taxon>Dikarya</taxon>
        <taxon>Ascomycota</taxon>
        <taxon>Pezizomycotina</taxon>
        <taxon>Dothideomycetes</taxon>
        <taxon>Dothideomycetidae</taxon>
        <taxon>Myriangiales</taxon>
        <taxon>Elsinoaceae</taxon>
        <taxon>Sphaceloma</taxon>
    </lineage>
</organism>
<feature type="transmembrane region" description="Helical" evidence="6">
    <location>
        <begin position="344"/>
        <end position="362"/>
    </location>
</feature>
<feature type="transmembrane region" description="Helical" evidence="6">
    <location>
        <begin position="489"/>
        <end position="508"/>
    </location>
</feature>
<evidence type="ECO:0000256" key="1">
    <source>
        <dbReference type="ARBA" id="ARBA00004141"/>
    </source>
</evidence>
<dbReference type="AlphaFoldDB" id="A0A2K1R1D4"/>
<evidence type="ECO:0000256" key="2">
    <source>
        <dbReference type="ARBA" id="ARBA00022692"/>
    </source>
</evidence>
<evidence type="ECO:0000256" key="5">
    <source>
        <dbReference type="SAM" id="MobiDB-lite"/>
    </source>
</evidence>
<dbReference type="InterPro" id="IPR036259">
    <property type="entry name" value="MFS_trans_sf"/>
</dbReference>
<feature type="transmembrane region" description="Helical" evidence="6">
    <location>
        <begin position="302"/>
        <end position="324"/>
    </location>
</feature>
<sequence length="527" mass="56316">MHEDGLRFARIISVAAATLIAISCGTNYAYSAWAPQFAERLRLTATQSNVIGNAGNLGMYATGIPIGFIVDGRGPRLAVFIGAICLASGYFPLYSAYNKGPGGTNFGVLCFASLLTGVGSCSSFSGAIKVCAMNWPHHRGTATALPLSAFGLSAFAYGSISALVFPGDAGDLLLFLSIGTFATVFTGMIFLRTLPPGIAYSSVPTDERPGVTRRDSNLLHRTDSRQSKGKSQIEEGECNSHTRKDSVQHVTVADIETAATSETSSLLSAPGDIGDDAKDDLDIGKSSHRTDITGRDLVRSTAFWKLFVMLSLLCGVGLCTINNIGNDAKTLWHSWDPKATHDFILSRQLMHVGILSICSFAGRLASGIGSDILVKSYHSSRFWSLVASSCIFTIAQIFALNIENPNWLFLLSGFTGLGYGALFGVYPALVTDAFGAAKLGMCWGAITMAPVISGNIFNLIYGATLDAHSDHPEGSERVCLHGKSCYSNAYVVTLIASVIAVGWSLWMIKQERAERYAKRKLQNAHQG</sequence>
<feature type="transmembrane region" description="Helical" evidence="6">
    <location>
        <begin position="77"/>
        <end position="94"/>
    </location>
</feature>
<evidence type="ECO:0000256" key="3">
    <source>
        <dbReference type="ARBA" id="ARBA00022989"/>
    </source>
</evidence>
<dbReference type="FunCoup" id="A0A2K1R1D4">
    <property type="interactions" value="66"/>
</dbReference>
<feature type="transmembrane region" description="Helical" evidence="6">
    <location>
        <begin position="106"/>
        <end position="132"/>
    </location>
</feature>
<evidence type="ECO:0000256" key="6">
    <source>
        <dbReference type="SAM" id="Phobius"/>
    </source>
</evidence>
<protein>
    <submittedName>
        <fullName evidence="7">Uncharacterized protein</fullName>
    </submittedName>
</protein>
<evidence type="ECO:0000256" key="4">
    <source>
        <dbReference type="ARBA" id="ARBA00023136"/>
    </source>
</evidence>
<keyword evidence="8" id="KW-1185">Reference proteome</keyword>
<dbReference type="PANTHER" id="PTHR21576:SF158">
    <property type="entry name" value="RIBOSOMAL RNA-PROCESSING PROTEIN 12-LIKE CONSERVED DOMAIN-CONTAINING PROTEIN"/>
    <property type="match status" value="1"/>
</dbReference>
<feature type="transmembrane region" description="Helical" evidence="6">
    <location>
        <begin position="12"/>
        <end position="30"/>
    </location>
</feature>
<name>A0A2K1R1D4_9PEZI</name>
<keyword evidence="3 6" id="KW-1133">Transmembrane helix</keyword>
<keyword evidence="4 6" id="KW-0472">Membrane</keyword>
<feature type="transmembrane region" description="Helical" evidence="6">
    <location>
        <begin position="382"/>
        <end position="402"/>
    </location>
</feature>
<dbReference type="OrthoDB" id="410267at2759"/>
<reference evidence="7 8" key="1">
    <citation type="submission" date="2017-06" db="EMBL/GenBank/DDBJ databases">
        <title>Draft genome sequence of a variant of Elsinoe murrayae.</title>
        <authorList>
            <person name="Cheng Q."/>
        </authorList>
    </citation>
    <scope>NUCLEOTIDE SEQUENCE [LARGE SCALE GENOMIC DNA]</scope>
    <source>
        <strain evidence="7 8">CQ-2017a</strain>
    </source>
</reference>
<dbReference type="Proteomes" id="UP000243797">
    <property type="component" value="Unassembled WGS sequence"/>
</dbReference>
<feature type="region of interest" description="Disordered" evidence="5">
    <location>
        <begin position="202"/>
        <end position="244"/>
    </location>
</feature>
<dbReference type="SUPFAM" id="SSF103473">
    <property type="entry name" value="MFS general substrate transporter"/>
    <property type="match status" value="1"/>
</dbReference>
<feature type="compositionally biased region" description="Basic and acidic residues" evidence="5">
    <location>
        <begin position="205"/>
        <end position="226"/>
    </location>
</feature>
<evidence type="ECO:0000313" key="7">
    <source>
        <dbReference type="EMBL" id="PNS20993.1"/>
    </source>
</evidence>
<feature type="transmembrane region" description="Helical" evidence="6">
    <location>
        <begin position="144"/>
        <end position="166"/>
    </location>
</feature>
<dbReference type="PROSITE" id="PS51257">
    <property type="entry name" value="PROKAR_LIPOPROTEIN"/>
    <property type="match status" value="1"/>
</dbReference>
<dbReference type="InterPro" id="IPR011701">
    <property type="entry name" value="MFS"/>
</dbReference>
<evidence type="ECO:0000313" key="8">
    <source>
        <dbReference type="Proteomes" id="UP000243797"/>
    </source>
</evidence>